<dbReference type="EC" id="2.7.7.65" evidence="2"/>
<dbReference type="Gene3D" id="3.30.70.270">
    <property type="match status" value="1"/>
</dbReference>
<comment type="caution">
    <text evidence="6">The sequence shown here is derived from an EMBL/GenBank/DDBJ whole genome shotgun (WGS) entry which is preliminary data.</text>
</comment>
<feature type="domain" description="GGDEF" evidence="5">
    <location>
        <begin position="197"/>
        <end position="326"/>
    </location>
</feature>
<dbReference type="NCBIfam" id="TIGR00254">
    <property type="entry name" value="GGDEF"/>
    <property type="match status" value="1"/>
</dbReference>
<dbReference type="InterPro" id="IPR050469">
    <property type="entry name" value="Diguanylate_Cyclase"/>
</dbReference>
<dbReference type="InterPro" id="IPR000160">
    <property type="entry name" value="GGDEF_dom"/>
</dbReference>
<dbReference type="PROSITE" id="PS50887">
    <property type="entry name" value="GGDEF"/>
    <property type="match status" value="1"/>
</dbReference>
<dbReference type="CDD" id="cd01949">
    <property type="entry name" value="GGDEF"/>
    <property type="match status" value="1"/>
</dbReference>
<accession>A0A317N3L3</accession>
<dbReference type="InterPro" id="IPR043128">
    <property type="entry name" value="Rev_trsase/Diguanyl_cyclase"/>
</dbReference>
<evidence type="ECO:0000313" key="7">
    <source>
        <dbReference type="Proteomes" id="UP000246569"/>
    </source>
</evidence>
<name>A0A317N3L3_9GAMM</name>
<dbReference type="SUPFAM" id="SSF55073">
    <property type="entry name" value="Nucleotide cyclase"/>
    <property type="match status" value="1"/>
</dbReference>
<reference evidence="6 7" key="1">
    <citation type="submission" date="2018-05" db="EMBL/GenBank/DDBJ databases">
        <title>Genomic Encyclopedia of Type Strains, Phase IV (KMG-IV): sequencing the most valuable type-strain genomes for metagenomic binning, comparative biology and taxonomic classification.</title>
        <authorList>
            <person name="Goeker M."/>
        </authorList>
    </citation>
    <scope>NUCLEOTIDE SEQUENCE [LARGE SCALE GENOMIC DNA]</scope>
    <source>
        <strain evidence="6 7">DSM 23606</strain>
    </source>
</reference>
<evidence type="ECO:0000256" key="2">
    <source>
        <dbReference type="ARBA" id="ARBA00012528"/>
    </source>
</evidence>
<dbReference type="GO" id="GO:1902201">
    <property type="term" value="P:negative regulation of bacterial-type flagellum-dependent cell motility"/>
    <property type="evidence" value="ECO:0007669"/>
    <property type="project" value="TreeGrafter"/>
</dbReference>
<comment type="cofactor">
    <cofactor evidence="1">
        <name>Mg(2+)</name>
        <dbReference type="ChEBI" id="CHEBI:18420"/>
    </cofactor>
</comment>
<dbReference type="GO" id="GO:0052621">
    <property type="term" value="F:diguanylate cyclase activity"/>
    <property type="evidence" value="ECO:0007669"/>
    <property type="project" value="UniProtKB-EC"/>
</dbReference>
<evidence type="ECO:0000256" key="3">
    <source>
        <dbReference type="ARBA" id="ARBA00034247"/>
    </source>
</evidence>
<keyword evidence="4" id="KW-0175">Coiled coil</keyword>
<dbReference type="RefSeq" id="WP_110017368.1">
    <property type="nucleotide sequence ID" value="NZ_QGTJ01000002.1"/>
</dbReference>
<evidence type="ECO:0000256" key="4">
    <source>
        <dbReference type="SAM" id="Coils"/>
    </source>
</evidence>
<protein>
    <recommendedName>
        <fullName evidence="2">diguanylate cyclase</fullName>
        <ecNumber evidence="2">2.7.7.65</ecNumber>
    </recommendedName>
</protein>
<evidence type="ECO:0000313" key="6">
    <source>
        <dbReference type="EMBL" id="PWV64737.1"/>
    </source>
</evidence>
<dbReference type="FunFam" id="3.30.70.270:FF:000001">
    <property type="entry name" value="Diguanylate cyclase domain protein"/>
    <property type="match status" value="1"/>
</dbReference>
<dbReference type="SMART" id="SM00267">
    <property type="entry name" value="GGDEF"/>
    <property type="match status" value="1"/>
</dbReference>
<gene>
    <name evidence="6" type="ORF">C7443_102390</name>
</gene>
<sequence length="326" mass="34820">MSGDAEPRPGSERSAHSACEGLLAGLLEPLQGVLFAEVDAAGTLRRANAALQRLLAECGVADPANLGAWLLQPAVSGLLSGAGEVGAELYGGLLRIGRSEAGRLLPGRICRAGDGGWLLLAERDAAECGRLTRQLDALQDELSAAHAELAQRRRELALSEERVQQLLRTDELTGVANHRQFHERLELEVERSRRYGVSCSIALADIDHFSLLNERFGSSAGDRVLRQFAGRLVGRSRRCDLVARIGGEEFVVLMPETGVAEAALCVERIRVSLASEPLTSPQPPVHASFGVTPLRPVDAPADVIARADSALNRAKQAGRNRVEVAG</sequence>
<dbReference type="EMBL" id="QGTJ01000002">
    <property type="protein sequence ID" value="PWV64737.1"/>
    <property type="molecule type" value="Genomic_DNA"/>
</dbReference>
<evidence type="ECO:0000259" key="5">
    <source>
        <dbReference type="PROSITE" id="PS50887"/>
    </source>
</evidence>
<dbReference type="PANTHER" id="PTHR45138:SF9">
    <property type="entry name" value="DIGUANYLATE CYCLASE DGCM-RELATED"/>
    <property type="match status" value="1"/>
</dbReference>
<dbReference type="InterPro" id="IPR029787">
    <property type="entry name" value="Nucleotide_cyclase"/>
</dbReference>
<dbReference type="GO" id="GO:0005886">
    <property type="term" value="C:plasma membrane"/>
    <property type="evidence" value="ECO:0007669"/>
    <property type="project" value="TreeGrafter"/>
</dbReference>
<dbReference type="Proteomes" id="UP000246569">
    <property type="component" value="Unassembled WGS sequence"/>
</dbReference>
<comment type="catalytic activity">
    <reaction evidence="3">
        <text>2 GTP = 3',3'-c-di-GMP + 2 diphosphate</text>
        <dbReference type="Rhea" id="RHEA:24898"/>
        <dbReference type="ChEBI" id="CHEBI:33019"/>
        <dbReference type="ChEBI" id="CHEBI:37565"/>
        <dbReference type="ChEBI" id="CHEBI:58805"/>
        <dbReference type="EC" id="2.7.7.65"/>
    </reaction>
</comment>
<dbReference type="GO" id="GO:0043709">
    <property type="term" value="P:cell adhesion involved in single-species biofilm formation"/>
    <property type="evidence" value="ECO:0007669"/>
    <property type="project" value="TreeGrafter"/>
</dbReference>
<evidence type="ECO:0000256" key="1">
    <source>
        <dbReference type="ARBA" id="ARBA00001946"/>
    </source>
</evidence>
<dbReference type="AlphaFoldDB" id="A0A317N3L3"/>
<keyword evidence="7" id="KW-1185">Reference proteome</keyword>
<dbReference type="OrthoDB" id="73375at2"/>
<dbReference type="Pfam" id="PF00990">
    <property type="entry name" value="GGDEF"/>
    <property type="match status" value="1"/>
</dbReference>
<dbReference type="PANTHER" id="PTHR45138">
    <property type="entry name" value="REGULATORY COMPONENTS OF SENSORY TRANSDUCTION SYSTEM"/>
    <property type="match status" value="1"/>
</dbReference>
<organism evidence="6 7">
    <name type="scientific">Plasticicumulans acidivorans</name>
    <dbReference type="NCBI Taxonomy" id="886464"/>
    <lineage>
        <taxon>Bacteria</taxon>
        <taxon>Pseudomonadati</taxon>
        <taxon>Pseudomonadota</taxon>
        <taxon>Gammaproteobacteria</taxon>
        <taxon>Candidatus Competibacteraceae</taxon>
        <taxon>Plasticicumulans</taxon>
    </lineage>
</organism>
<proteinExistence type="predicted"/>
<feature type="coiled-coil region" evidence="4">
    <location>
        <begin position="121"/>
        <end position="169"/>
    </location>
</feature>